<organism evidence="4 5">
    <name type="scientific">Pseudooceanicola marinus</name>
    <dbReference type="NCBI Taxonomy" id="396013"/>
    <lineage>
        <taxon>Bacteria</taxon>
        <taxon>Pseudomonadati</taxon>
        <taxon>Pseudomonadota</taxon>
        <taxon>Alphaproteobacteria</taxon>
        <taxon>Rhodobacterales</taxon>
        <taxon>Paracoccaceae</taxon>
        <taxon>Pseudooceanicola</taxon>
    </lineage>
</organism>
<dbReference type="SFLD" id="SFLDG01065">
    <property type="entry name" value="anaerobic_coproporphyrinogen-I"/>
    <property type="match status" value="1"/>
</dbReference>
<keyword evidence="4" id="KW-0560">Oxidoreductase</keyword>
<dbReference type="GO" id="GO:0046872">
    <property type="term" value="F:metal ion binding"/>
    <property type="evidence" value="ECO:0007669"/>
    <property type="project" value="UniProtKB-UniRule"/>
</dbReference>
<dbReference type="AlphaFoldDB" id="A0A1X7A1V2"/>
<dbReference type="SFLD" id="SFLDS00029">
    <property type="entry name" value="Radical_SAM"/>
    <property type="match status" value="1"/>
</dbReference>
<dbReference type="InterPro" id="IPR004559">
    <property type="entry name" value="HemW-like"/>
</dbReference>
<comment type="subcellular location">
    <subcellularLocation>
        <location evidence="2">Cytoplasm</location>
    </subcellularLocation>
</comment>
<evidence type="ECO:0000256" key="1">
    <source>
        <dbReference type="ARBA" id="ARBA00006100"/>
    </source>
</evidence>
<sequence>MSNADQDWQNAGFGIYIHWPFCQSKCPYCDFNSHVWDKVDQARWLTPYITELERYAALTPGRVVQSVFFGGGTPSLMEPATVEGILDAIRRLWPQANDTEVTLEANPTSVDAGRFAGYAMAGVNRVSMGFQAMNDEDLRRLGRLHTVDEALRAFDIARNQFERVSFDLIYARQKQTLSAWEAELDRALSLAIDHLSLYQLTIEDGTAFGDRYKRGGLRDLPEEDLAADMWELTQEVTAAHGFENYEVSNHARDGARSRHNVLYWRYGDYIGIGPGAHGRVTLDGHRHATEQPRAPGKWLQMAEAGNADSLVDSLTGQEQAEEYLLMGLRLREGISLDRFEKLSSAPLNGSQVEEMRERDLVKVENGRIFVTDQGRILLNAVINKLLDS</sequence>
<keyword evidence="2" id="KW-0349">Heme</keyword>
<dbReference type="Pfam" id="PF06969">
    <property type="entry name" value="HemN_C"/>
    <property type="match status" value="1"/>
</dbReference>
<proteinExistence type="inferred from homology"/>
<keyword evidence="2" id="KW-0479">Metal-binding</keyword>
<name>A0A1X7A1V2_9RHOB</name>
<keyword evidence="2" id="KW-0411">Iron-sulfur</keyword>
<dbReference type="Proteomes" id="UP000193963">
    <property type="component" value="Unassembled WGS sequence"/>
</dbReference>
<reference evidence="4 5" key="1">
    <citation type="submission" date="2017-03" db="EMBL/GenBank/DDBJ databases">
        <authorList>
            <person name="Afonso C.L."/>
            <person name="Miller P.J."/>
            <person name="Scott M.A."/>
            <person name="Spackman E."/>
            <person name="Goraichik I."/>
            <person name="Dimitrov K.M."/>
            <person name="Suarez D.L."/>
            <person name="Swayne D.E."/>
        </authorList>
    </citation>
    <scope>NUCLEOTIDE SEQUENCE [LARGE SCALE GENOMIC DNA]</scope>
    <source>
        <strain evidence="4 5">CECT 7751</strain>
    </source>
</reference>
<dbReference type="InterPro" id="IPR007197">
    <property type="entry name" value="rSAM"/>
</dbReference>
<dbReference type="GO" id="GO:0006779">
    <property type="term" value="P:porphyrin-containing compound biosynthetic process"/>
    <property type="evidence" value="ECO:0007669"/>
    <property type="project" value="InterPro"/>
</dbReference>
<keyword evidence="2" id="KW-0949">S-adenosyl-L-methionine</keyword>
<evidence type="ECO:0000259" key="3">
    <source>
        <dbReference type="PROSITE" id="PS51918"/>
    </source>
</evidence>
<dbReference type="SMART" id="SM00729">
    <property type="entry name" value="Elp3"/>
    <property type="match status" value="1"/>
</dbReference>
<dbReference type="GO" id="GO:0005737">
    <property type="term" value="C:cytoplasm"/>
    <property type="evidence" value="ECO:0007669"/>
    <property type="project" value="UniProtKB-SubCell"/>
</dbReference>
<gene>
    <name evidence="4" type="primary">hemN_3</name>
    <name evidence="4" type="ORF">PSM7751_03517</name>
</gene>
<dbReference type="EMBL" id="FWFN01000008">
    <property type="protein sequence ID" value="SLN67684.1"/>
    <property type="molecule type" value="Genomic_DNA"/>
</dbReference>
<dbReference type="SUPFAM" id="SSF102114">
    <property type="entry name" value="Radical SAM enzymes"/>
    <property type="match status" value="1"/>
</dbReference>
<evidence type="ECO:0000313" key="5">
    <source>
        <dbReference type="Proteomes" id="UP000193963"/>
    </source>
</evidence>
<dbReference type="InterPro" id="IPR034505">
    <property type="entry name" value="Coproporphyrinogen-III_oxidase"/>
</dbReference>
<dbReference type="SFLD" id="SFLDF00288">
    <property type="entry name" value="HemN-like__clustered_with_nucl"/>
    <property type="match status" value="1"/>
</dbReference>
<dbReference type="GO" id="GO:0004109">
    <property type="term" value="F:coproporphyrinogen oxidase activity"/>
    <property type="evidence" value="ECO:0007669"/>
    <property type="project" value="InterPro"/>
</dbReference>
<keyword evidence="2" id="KW-0004">4Fe-4S</keyword>
<dbReference type="Gene3D" id="3.30.750.200">
    <property type="match status" value="1"/>
</dbReference>
<accession>A0A1X7A1V2</accession>
<protein>
    <recommendedName>
        <fullName evidence="2">Heme chaperone HemW</fullName>
    </recommendedName>
</protein>
<keyword evidence="2" id="KW-0143">Chaperone</keyword>
<dbReference type="NCBIfam" id="TIGR00539">
    <property type="entry name" value="hemN_rel"/>
    <property type="match status" value="1"/>
</dbReference>
<dbReference type="InterPro" id="IPR006638">
    <property type="entry name" value="Elp3/MiaA/NifB-like_rSAM"/>
</dbReference>
<dbReference type="PANTHER" id="PTHR13932:SF5">
    <property type="entry name" value="RADICAL S-ADENOSYL METHIONINE DOMAIN-CONTAINING PROTEIN 1, MITOCHONDRIAL"/>
    <property type="match status" value="1"/>
</dbReference>
<evidence type="ECO:0000313" key="4">
    <source>
        <dbReference type="EMBL" id="SLN67684.1"/>
    </source>
</evidence>
<comment type="similarity">
    <text evidence="1">Belongs to the anaerobic coproporphyrinogen-III oxidase family. HemW subfamily.</text>
</comment>
<keyword evidence="5" id="KW-1185">Reference proteome</keyword>
<feature type="domain" description="Radical SAM core" evidence="3">
    <location>
        <begin position="7"/>
        <end position="243"/>
    </location>
</feature>
<dbReference type="PROSITE" id="PS51918">
    <property type="entry name" value="RADICAL_SAM"/>
    <property type="match status" value="1"/>
</dbReference>
<dbReference type="CDD" id="cd01335">
    <property type="entry name" value="Radical_SAM"/>
    <property type="match status" value="1"/>
</dbReference>
<dbReference type="GO" id="GO:0051539">
    <property type="term" value="F:4 iron, 4 sulfur cluster binding"/>
    <property type="evidence" value="ECO:0007669"/>
    <property type="project" value="UniProtKB-UniRule"/>
</dbReference>
<dbReference type="InterPro" id="IPR010723">
    <property type="entry name" value="HemN_C"/>
</dbReference>
<keyword evidence="2" id="KW-0408">Iron</keyword>
<dbReference type="PANTHER" id="PTHR13932">
    <property type="entry name" value="COPROPORPHYRINIGEN III OXIDASE"/>
    <property type="match status" value="1"/>
</dbReference>
<dbReference type="Pfam" id="PF04055">
    <property type="entry name" value="Radical_SAM"/>
    <property type="match status" value="1"/>
</dbReference>
<dbReference type="InterPro" id="IPR058240">
    <property type="entry name" value="rSAM_sf"/>
</dbReference>
<keyword evidence="2" id="KW-0963">Cytoplasm</keyword>
<comment type="function">
    <text evidence="2">Probably acts as a heme chaperone, transferring heme to an unknown acceptor. Binds one molecule of heme per monomer, possibly covalently. Binds 1 [4Fe-4S] cluster. The cluster is coordinated with 3 cysteines and an exchangeable S-adenosyl-L-methionine.</text>
</comment>
<evidence type="ECO:0000256" key="2">
    <source>
        <dbReference type="RuleBase" id="RU364116"/>
    </source>
</evidence>
<dbReference type="SFLD" id="SFLDF00562">
    <property type="entry name" value="HemN-like__clustered_with_heat"/>
    <property type="match status" value="1"/>
</dbReference>